<dbReference type="PANTHER" id="PTHR46268:SF15">
    <property type="entry name" value="UNIVERSAL STRESS PROTEIN HP_0031"/>
    <property type="match status" value="1"/>
</dbReference>
<dbReference type="SUPFAM" id="SSF52402">
    <property type="entry name" value="Adenine nucleotide alpha hydrolases-like"/>
    <property type="match status" value="2"/>
</dbReference>
<reference evidence="3" key="1">
    <citation type="submission" date="2019-12" db="EMBL/GenBank/DDBJ databases">
        <title>Novel species isolated from a subtropical stream in China.</title>
        <authorList>
            <person name="Lu H."/>
        </authorList>
    </citation>
    <scope>NUCLEOTIDE SEQUENCE [LARGE SCALE GENOMIC DNA]</scope>
    <source>
        <strain evidence="3">FT93W</strain>
    </source>
</reference>
<feature type="domain" description="UspA" evidence="2">
    <location>
        <begin position="156"/>
        <end position="274"/>
    </location>
</feature>
<comment type="caution">
    <text evidence="3">The sequence shown here is derived from an EMBL/GenBank/DDBJ whole genome shotgun (WGS) entry which is preliminary data.</text>
</comment>
<dbReference type="Gene3D" id="3.40.50.12370">
    <property type="match status" value="1"/>
</dbReference>
<dbReference type="Pfam" id="PF00582">
    <property type="entry name" value="Usp"/>
    <property type="match status" value="1"/>
</dbReference>
<proteinExistence type="inferred from homology"/>
<dbReference type="AlphaFoldDB" id="A0A845HYL8"/>
<evidence type="ECO:0000313" key="4">
    <source>
        <dbReference type="Proteomes" id="UP000444316"/>
    </source>
</evidence>
<sequence>MSYKTILVQADLPDTVANGVRLASQLANDNEAHLVGFALSGADQAIAQCNAAVAGMVALPTDMSALTEKADALLAGFAKQAQGNGVSSFETRRIDDTPDYAIVMQARYADLLVMPQGDASGAPSAVLQYVMLHGGKPVLIVPTETKVEQFGKAPLLAWDGGQQAARAINAALPLLKRAGKATLAVFNGTEHYAAHGQQPGADMATYLARQGVQVEVVQKTTKQPIGTALLELAAELKADLLVMGGYGHSRLREIALGGATRDVLKHMNLPVLMTH</sequence>
<dbReference type="RefSeq" id="WP_161034447.1">
    <property type="nucleotide sequence ID" value="NZ_WWCL01000001.1"/>
</dbReference>
<organism evidence="3 4">
    <name type="scientific">Duganella fentianensis</name>
    <dbReference type="NCBI Taxonomy" id="2692177"/>
    <lineage>
        <taxon>Bacteria</taxon>
        <taxon>Pseudomonadati</taxon>
        <taxon>Pseudomonadota</taxon>
        <taxon>Betaproteobacteria</taxon>
        <taxon>Burkholderiales</taxon>
        <taxon>Oxalobacteraceae</taxon>
        <taxon>Telluria group</taxon>
        <taxon>Duganella</taxon>
    </lineage>
</organism>
<name>A0A845HYL8_9BURK</name>
<evidence type="ECO:0000256" key="1">
    <source>
        <dbReference type="ARBA" id="ARBA00008791"/>
    </source>
</evidence>
<dbReference type="Proteomes" id="UP000444316">
    <property type="component" value="Unassembled WGS sequence"/>
</dbReference>
<dbReference type="InterPro" id="IPR006016">
    <property type="entry name" value="UspA"/>
</dbReference>
<evidence type="ECO:0000259" key="2">
    <source>
        <dbReference type="Pfam" id="PF00582"/>
    </source>
</evidence>
<comment type="similarity">
    <text evidence="1">Belongs to the universal stress protein A family.</text>
</comment>
<dbReference type="InterPro" id="IPR006015">
    <property type="entry name" value="Universal_stress_UspA"/>
</dbReference>
<dbReference type="EMBL" id="WWCL01000001">
    <property type="protein sequence ID" value="MYN44857.1"/>
    <property type="molecule type" value="Genomic_DNA"/>
</dbReference>
<evidence type="ECO:0000313" key="3">
    <source>
        <dbReference type="EMBL" id="MYN44857.1"/>
    </source>
</evidence>
<keyword evidence="4" id="KW-1185">Reference proteome</keyword>
<dbReference type="PANTHER" id="PTHR46268">
    <property type="entry name" value="STRESS RESPONSE PROTEIN NHAX"/>
    <property type="match status" value="1"/>
</dbReference>
<accession>A0A845HYL8</accession>
<dbReference type="CDD" id="cd00293">
    <property type="entry name" value="USP-like"/>
    <property type="match status" value="1"/>
</dbReference>
<gene>
    <name evidence="3" type="ORF">GTP23_07195</name>
</gene>
<dbReference type="PRINTS" id="PR01438">
    <property type="entry name" value="UNVRSLSTRESS"/>
</dbReference>
<protein>
    <submittedName>
        <fullName evidence="3">Universal stress protein</fullName>
    </submittedName>
</protein>